<feature type="transmembrane region" description="Helical" evidence="6">
    <location>
        <begin position="202"/>
        <end position="223"/>
    </location>
</feature>
<keyword evidence="2" id="KW-1003">Cell membrane</keyword>
<feature type="transmembrane region" description="Helical" evidence="6">
    <location>
        <begin position="126"/>
        <end position="146"/>
    </location>
</feature>
<sequence>MDALAGIYCGPAPLPAEIWGRWNFDPALLVALGLLALMVRRSRAGMLAVAVLAVAFVSPLCALSAALFSARVVHHVLLVAVAAPLLALAWPGRRPASPTVPFLVSTGVLWAWHWPPAYDLALSDMAVYWVMQATLLGSAFIFWRSILHREQAPGTGVLAVLGGYMQMALLGALLTFAPQTLYAIHAVAPLDWGFTPLGDQQLGGLIMWVPAGLPFVVWGAFVARRGWQAMAQGLA</sequence>
<keyword evidence="8" id="KW-1185">Reference proteome</keyword>
<comment type="subcellular location">
    <subcellularLocation>
        <location evidence="1">Cell membrane</location>
        <topology evidence="1">Multi-pass membrane protein</topology>
    </subcellularLocation>
</comment>
<evidence type="ECO:0000313" key="7">
    <source>
        <dbReference type="EMBL" id="SCY33588.1"/>
    </source>
</evidence>
<evidence type="ECO:0000313" key="8">
    <source>
        <dbReference type="Proteomes" id="UP000199569"/>
    </source>
</evidence>
<dbReference type="InterPro" id="IPR019108">
    <property type="entry name" value="Caa3_assmbl_CtaG-rel"/>
</dbReference>
<dbReference type="Proteomes" id="UP000199569">
    <property type="component" value="Unassembled WGS sequence"/>
</dbReference>
<feature type="transmembrane region" description="Helical" evidence="6">
    <location>
        <begin position="22"/>
        <end position="39"/>
    </location>
</feature>
<evidence type="ECO:0000256" key="4">
    <source>
        <dbReference type="ARBA" id="ARBA00022989"/>
    </source>
</evidence>
<evidence type="ECO:0000256" key="3">
    <source>
        <dbReference type="ARBA" id="ARBA00022692"/>
    </source>
</evidence>
<feature type="transmembrane region" description="Helical" evidence="6">
    <location>
        <begin position="46"/>
        <end position="66"/>
    </location>
</feature>
<organism evidence="7 8">
    <name type="scientific">Microvirga guangxiensis</name>
    <dbReference type="NCBI Taxonomy" id="549386"/>
    <lineage>
        <taxon>Bacteria</taxon>
        <taxon>Pseudomonadati</taxon>
        <taxon>Pseudomonadota</taxon>
        <taxon>Alphaproteobacteria</taxon>
        <taxon>Hyphomicrobiales</taxon>
        <taxon>Methylobacteriaceae</taxon>
        <taxon>Microvirga</taxon>
    </lineage>
</organism>
<keyword evidence="4 6" id="KW-1133">Transmembrane helix</keyword>
<dbReference type="EMBL" id="FMVJ01000003">
    <property type="protein sequence ID" value="SCY33588.1"/>
    <property type="molecule type" value="Genomic_DNA"/>
</dbReference>
<dbReference type="GO" id="GO:0005886">
    <property type="term" value="C:plasma membrane"/>
    <property type="evidence" value="ECO:0007669"/>
    <property type="project" value="UniProtKB-SubCell"/>
</dbReference>
<feature type="transmembrane region" description="Helical" evidence="6">
    <location>
        <begin position="158"/>
        <end position="182"/>
    </location>
</feature>
<accession>A0A1G5F4Q5</accession>
<evidence type="ECO:0000256" key="1">
    <source>
        <dbReference type="ARBA" id="ARBA00004651"/>
    </source>
</evidence>
<evidence type="ECO:0000256" key="5">
    <source>
        <dbReference type="ARBA" id="ARBA00023136"/>
    </source>
</evidence>
<protein>
    <submittedName>
        <fullName evidence="7">Putative membrane protein</fullName>
    </submittedName>
</protein>
<name>A0A1G5F4Q5_9HYPH</name>
<dbReference type="AlphaFoldDB" id="A0A1G5F4Q5"/>
<gene>
    <name evidence="7" type="ORF">SAMN02927923_01199</name>
</gene>
<dbReference type="Pfam" id="PF09678">
    <property type="entry name" value="Caa3_CtaG"/>
    <property type="match status" value="2"/>
</dbReference>
<dbReference type="STRING" id="549386.SAMN02927923_01199"/>
<evidence type="ECO:0000256" key="2">
    <source>
        <dbReference type="ARBA" id="ARBA00022475"/>
    </source>
</evidence>
<evidence type="ECO:0000256" key="6">
    <source>
        <dbReference type="SAM" id="Phobius"/>
    </source>
</evidence>
<keyword evidence="5 6" id="KW-0472">Membrane</keyword>
<reference evidence="7 8" key="1">
    <citation type="submission" date="2016-10" db="EMBL/GenBank/DDBJ databases">
        <authorList>
            <person name="de Groot N.N."/>
        </authorList>
    </citation>
    <scope>NUCLEOTIDE SEQUENCE [LARGE SCALE GENOMIC DNA]</scope>
    <source>
        <strain evidence="7 8">CGMCC 1.7666</strain>
    </source>
</reference>
<dbReference type="RefSeq" id="WP_175493797.1">
    <property type="nucleotide sequence ID" value="NZ_FMVJ01000003.1"/>
</dbReference>
<keyword evidence="3 6" id="KW-0812">Transmembrane</keyword>
<feature type="transmembrane region" description="Helical" evidence="6">
    <location>
        <begin position="72"/>
        <end position="90"/>
    </location>
</feature>
<proteinExistence type="predicted"/>
<feature type="transmembrane region" description="Helical" evidence="6">
    <location>
        <begin position="97"/>
        <end position="114"/>
    </location>
</feature>